<gene>
    <name evidence="1" type="ORF">DO97_03510</name>
</gene>
<name>A0A098TPQ9_9CYAN</name>
<dbReference type="AlphaFoldDB" id="A0A098TPQ9"/>
<dbReference type="RefSeq" id="WP_036532435.1">
    <property type="nucleotide sequence ID" value="NZ_JJML01000017.1"/>
</dbReference>
<evidence type="ECO:0000313" key="2">
    <source>
        <dbReference type="Proteomes" id="UP000030170"/>
    </source>
</evidence>
<keyword evidence="2" id="KW-1185">Reference proteome</keyword>
<comment type="caution">
    <text evidence="1">The sequence shown here is derived from an EMBL/GenBank/DDBJ whole genome shotgun (WGS) entry which is preliminary data.</text>
</comment>
<dbReference type="STRING" id="1497020.DO97_03510"/>
<dbReference type="Proteomes" id="UP000030170">
    <property type="component" value="Unassembled WGS sequence"/>
</dbReference>
<protein>
    <submittedName>
        <fullName evidence="1">Uncharacterized protein</fullName>
    </submittedName>
</protein>
<reference evidence="1 2" key="1">
    <citation type="journal article" date="2014" name="Mol. Ecol.">
        <title>Evolution of Synechococcus.</title>
        <authorList>
            <person name="Dvorak P."/>
            <person name="Casamatta D."/>
            <person name="Hasler P."/>
            <person name="Poulickova A."/>
            <person name="Ondrej V."/>
            <person name="Sanges R."/>
        </authorList>
    </citation>
    <scope>NUCLEOTIDE SEQUENCE [LARGE SCALE GENOMIC DNA]</scope>
    <source>
        <strain evidence="1 2">CAUP A 1101</strain>
    </source>
</reference>
<dbReference type="EMBL" id="JJML01000017">
    <property type="protein sequence ID" value="KGF72818.1"/>
    <property type="molecule type" value="Genomic_DNA"/>
</dbReference>
<proteinExistence type="predicted"/>
<accession>A0A098TPQ9</accession>
<organism evidence="1 2">
    <name type="scientific">Neosynechococcus sphagnicola sy1</name>
    <dbReference type="NCBI Taxonomy" id="1497020"/>
    <lineage>
        <taxon>Bacteria</taxon>
        <taxon>Bacillati</taxon>
        <taxon>Cyanobacteriota</taxon>
        <taxon>Cyanophyceae</taxon>
        <taxon>Neosynechococcales</taxon>
        <taxon>Neosynechococcaceae</taxon>
        <taxon>Neosynechococcus</taxon>
    </lineage>
</organism>
<sequence length="121" mass="13854">MTIQYLLDEHIPPLYRTQLVRREPELIVRIIGDPDAPPKGTLDPEILIWCEVHNFILVTNNRKSMPKHLADHLAQNCHIPGILVMDLGRNPGELIEELIIIAGASNDDEYQDRIEYLPLTL</sequence>
<dbReference type="OrthoDB" id="572420at2"/>
<evidence type="ECO:0000313" key="1">
    <source>
        <dbReference type="EMBL" id="KGF72818.1"/>
    </source>
</evidence>